<evidence type="ECO:0000259" key="3">
    <source>
        <dbReference type="SMART" id="SM00560"/>
    </source>
</evidence>
<dbReference type="InterPro" id="IPR013320">
    <property type="entry name" value="ConA-like_dom_sf"/>
</dbReference>
<dbReference type="EMBL" id="BARU01009581">
    <property type="protein sequence ID" value="GAH38896.1"/>
    <property type="molecule type" value="Genomic_DNA"/>
</dbReference>
<dbReference type="SMART" id="SM00560">
    <property type="entry name" value="LamGL"/>
    <property type="match status" value="1"/>
</dbReference>
<evidence type="ECO:0000256" key="1">
    <source>
        <dbReference type="ARBA" id="ARBA00022729"/>
    </source>
</evidence>
<evidence type="ECO:0000256" key="2">
    <source>
        <dbReference type="ARBA" id="ARBA00023157"/>
    </source>
</evidence>
<proteinExistence type="predicted"/>
<comment type="caution">
    <text evidence="4">The sequence shown here is derived from an EMBL/GenBank/DDBJ whole genome shotgun (WGS) entry which is preliminary data.</text>
</comment>
<evidence type="ECO:0000313" key="4">
    <source>
        <dbReference type="EMBL" id="GAH38896.1"/>
    </source>
</evidence>
<organism evidence="4">
    <name type="scientific">marine sediment metagenome</name>
    <dbReference type="NCBI Taxonomy" id="412755"/>
    <lineage>
        <taxon>unclassified sequences</taxon>
        <taxon>metagenomes</taxon>
        <taxon>ecological metagenomes</taxon>
    </lineage>
</organism>
<keyword evidence="1" id="KW-0732">Signal</keyword>
<accession>X1EZT8</accession>
<dbReference type="InterPro" id="IPR006558">
    <property type="entry name" value="LamG-like"/>
</dbReference>
<keyword evidence="2" id="KW-1015">Disulfide bond</keyword>
<dbReference type="SUPFAM" id="SSF49899">
    <property type="entry name" value="Concanavalin A-like lectins/glucanases"/>
    <property type="match status" value="1"/>
</dbReference>
<gene>
    <name evidence="4" type="ORF">S03H2_18459</name>
</gene>
<reference evidence="4" key="1">
    <citation type="journal article" date="2014" name="Front. Microbiol.">
        <title>High frequency of phylogenetically diverse reductive dehalogenase-homologous genes in deep subseafloor sedimentary metagenomes.</title>
        <authorList>
            <person name="Kawai M."/>
            <person name="Futagami T."/>
            <person name="Toyoda A."/>
            <person name="Takaki Y."/>
            <person name="Nishi S."/>
            <person name="Hori S."/>
            <person name="Arai W."/>
            <person name="Tsubouchi T."/>
            <person name="Morono Y."/>
            <person name="Uchiyama I."/>
            <person name="Ito T."/>
            <person name="Fujiyama A."/>
            <person name="Inagaki F."/>
            <person name="Takami H."/>
        </authorList>
    </citation>
    <scope>NUCLEOTIDE SEQUENCE</scope>
    <source>
        <strain evidence="4">Expedition CK06-06</strain>
    </source>
</reference>
<dbReference type="Pfam" id="PF13385">
    <property type="entry name" value="Laminin_G_3"/>
    <property type="match status" value="1"/>
</dbReference>
<sequence>MRPDTLAPSKQSAVSKAIGTYDPEWWLGFSGTAPRFYIHGLRASGAGLIAGEQYYLAGTFDRWFGLSEEMKLYVDGVQDAVAERASPISDTVCNVSLGALNVPTGSNFFNGILDEVRVSDMTRSASWILTTYNTQNAPSTFMSWGAEEALLVRVPKPTVAVGNPLMF</sequence>
<dbReference type="Gene3D" id="2.60.120.200">
    <property type="match status" value="1"/>
</dbReference>
<feature type="domain" description="LamG-like jellyroll fold" evidence="3">
    <location>
        <begin position="6"/>
        <end position="126"/>
    </location>
</feature>
<name>X1EZT8_9ZZZZ</name>
<dbReference type="AlphaFoldDB" id="X1EZT8"/>
<protein>
    <recommendedName>
        <fullName evidence="3">LamG-like jellyroll fold domain-containing protein</fullName>
    </recommendedName>
</protein>